<sequence length="93" mass="10305">MVAAFVLRQQEYVACILTIDMRVSAYIFPHLGLVVVSASVFHGFGIRGVETVHASTKFGRYRPRPILKVVGHCHQPRAQVRSDCSSYPACGPF</sequence>
<dbReference type="VEuPathDB" id="FungiDB:FGRAMPH1_01G22401"/>
<accession>A0A0E0SG21</accession>
<dbReference type="InParanoid" id="A0A098DVL0"/>
<evidence type="ECO:0000313" key="3">
    <source>
        <dbReference type="Proteomes" id="UP000070720"/>
    </source>
</evidence>
<dbReference type="Proteomes" id="UP000070720">
    <property type="component" value="Chromosome 4"/>
</dbReference>
<keyword evidence="3" id="KW-1185">Reference proteome</keyword>
<protein>
    <submittedName>
        <fullName evidence="1">Chromosome 4, complete genome</fullName>
    </submittedName>
</protein>
<evidence type="ECO:0000313" key="1">
    <source>
        <dbReference type="EMBL" id="CEF85384.1"/>
    </source>
</evidence>
<organism evidence="1 3">
    <name type="scientific">Gibberella zeae (strain ATCC MYA-4620 / CBS 123657 / FGSC 9075 / NRRL 31084 / PH-1)</name>
    <name type="common">Wheat head blight fungus</name>
    <name type="synonym">Fusarium graminearum</name>
    <dbReference type="NCBI Taxonomy" id="229533"/>
    <lineage>
        <taxon>Eukaryota</taxon>
        <taxon>Fungi</taxon>
        <taxon>Dikarya</taxon>
        <taxon>Ascomycota</taxon>
        <taxon>Pezizomycotina</taxon>
        <taxon>Sordariomycetes</taxon>
        <taxon>Hypocreomycetidae</taxon>
        <taxon>Hypocreales</taxon>
        <taxon>Nectriaceae</taxon>
        <taxon>Fusarium</taxon>
    </lineage>
</organism>
<dbReference type="EMBL" id="HG970335">
    <property type="protein sequence ID" value="CEF85384.1"/>
    <property type="molecule type" value="Genomic_DNA"/>
</dbReference>
<evidence type="ECO:0000313" key="2">
    <source>
        <dbReference type="EnsemblFungi" id="CEF85384"/>
    </source>
</evidence>
<reference evidence="2 3" key="1">
    <citation type="journal article" date="2007" name="Science">
        <title>The Fusarium graminearum genome reveals a link between localized polymorphism and pathogen specialization.</title>
        <authorList>
            <person name="Cuomo C.A."/>
            <person name="Gueldener U."/>
            <person name="Xu J.-R."/>
            <person name="Trail F."/>
            <person name="Turgeon B.G."/>
            <person name="Di Pietro A."/>
            <person name="Walton J.D."/>
            <person name="Ma L.-J."/>
            <person name="Baker S.E."/>
            <person name="Rep M."/>
            <person name="Adam G."/>
            <person name="Antoniw J."/>
            <person name="Baldwin T."/>
            <person name="Calvo S.E."/>
            <person name="Chang Y.-L."/>
            <person name="DeCaprio D."/>
            <person name="Gale L.R."/>
            <person name="Gnerre S."/>
            <person name="Goswami R.S."/>
            <person name="Hammond-Kosack K."/>
            <person name="Harris L.J."/>
            <person name="Hilburn K."/>
            <person name="Kennell J.C."/>
            <person name="Kroken S."/>
            <person name="Magnuson J.K."/>
            <person name="Mannhaupt G."/>
            <person name="Mauceli E.W."/>
            <person name="Mewes H.-W."/>
            <person name="Mitterbauer R."/>
            <person name="Muehlbauer G."/>
            <person name="Muensterkoetter M."/>
            <person name="Nelson D."/>
            <person name="O'Donnell K."/>
            <person name="Ouellet T."/>
            <person name="Qi W."/>
            <person name="Quesneville H."/>
            <person name="Roncero M.I.G."/>
            <person name="Seong K.-Y."/>
            <person name="Tetko I.V."/>
            <person name="Urban M."/>
            <person name="Waalwijk C."/>
            <person name="Ward T.J."/>
            <person name="Yao J."/>
            <person name="Birren B.W."/>
            <person name="Kistler H.C."/>
        </authorList>
    </citation>
    <scope>NUCLEOTIDE SEQUENCE [LARGE SCALE GENOMIC DNA]</scope>
    <source>
        <strain evidence="3">ATCC MYA-4620 / CBS 123657 / FGSC 9075 / NRRL 31084 / PH-1</strain>
        <strain evidence="2">PH-1 / ATCC MYA-4620 / FGSC 9075 / NRRL 31084</strain>
    </source>
</reference>
<reference evidence="2" key="4">
    <citation type="submission" date="2017-01" db="UniProtKB">
        <authorList>
            <consortium name="EnsemblFungi"/>
        </authorList>
    </citation>
    <scope>IDENTIFICATION</scope>
    <source>
        <strain evidence="2">PH-1 / ATCC MYA-4620 / FGSC 9075 / NRRL 31084</strain>
    </source>
</reference>
<name>A0A098DVL0_GIBZE</name>
<reference evidence="1 3" key="3">
    <citation type="journal article" date="2015" name="BMC Genomics">
        <title>The completed genome sequence of the pathogenic ascomycete fungus Fusarium graminearum.</title>
        <authorList>
            <person name="King R."/>
            <person name="Urban M."/>
            <person name="Hammond-Kosack M.C."/>
            <person name="Hassani-Pak K."/>
            <person name="Hammond-Kosack K.E."/>
        </authorList>
    </citation>
    <scope>NUCLEOTIDE SEQUENCE [LARGE SCALE GENOMIC DNA]</scope>
    <source>
        <strain evidence="3">ATCC MYA-4620 / CBS 123657 / FGSC 9075 / NRRL 31084 / PH-1</strain>
        <strain evidence="1">PH-1</strain>
    </source>
</reference>
<reference evidence="2 3" key="2">
    <citation type="journal article" date="2010" name="Nature">
        <title>Comparative genomics reveals mobile pathogenicity chromosomes in Fusarium.</title>
        <authorList>
            <person name="Ma L.J."/>
            <person name="van der Does H.C."/>
            <person name="Borkovich K.A."/>
            <person name="Coleman J.J."/>
            <person name="Daboussi M.J."/>
            <person name="Di Pietro A."/>
            <person name="Dufresne M."/>
            <person name="Freitag M."/>
            <person name="Grabherr M."/>
            <person name="Henrissat B."/>
            <person name="Houterman P.M."/>
            <person name="Kang S."/>
            <person name="Shim W.B."/>
            <person name="Woloshuk C."/>
            <person name="Xie X."/>
            <person name="Xu J.R."/>
            <person name="Antoniw J."/>
            <person name="Baker S.E."/>
            <person name="Bluhm B.H."/>
            <person name="Breakspear A."/>
            <person name="Brown D.W."/>
            <person name="Butchko R.A."/>
            <person name="Chapman S."/>
            <person name="Coulson R."/>
            <person name="Coutinho P.M."/>
            <person name="Danchin E.G."/>
            <person name="Diener A."/>
            <person name="Gale L.R."/>
            <person name="Gardiner D.M."/>
            <person name="Goff S."/>
            <person name="Hammond-Kosack K.E."/>
            <person name="Hilburn K."/>
            <person name="Hua-Van A."/>
            <person name="Jonkers W."/>
            <person name="Kazan K."/>
            <person name="Kodira C.D."/>
            <person name="Koehrsen M."/>
            <person name="Kumar L."/>
            <person name="Lee Y.H."/>
            <person name="Li L."/>
            <person name="Manners J.M."/>
            <person name="Miranda-Saavedra D."/>
            <person name="Mukherjee M."/>
            <person name="Park G."/>
            <person name="Park J."/>
            <person name="Park S.Y."/>
            <person name="Proctor R.H."/>
            <person name="Regev A."/>
            <person name="Ruiz-Roldan M.C."/>
            <person name="Sain D."/>
            <person name="Sakthikumar S."/>
            <person name="Sykes S."/>
            <person name="Schwartz D.C."/>
            <person name="Turgeon B.G."/>
            <person name="Wapinski I."/>
            <person name="Yoder O."/>
            <person name="Young S."/>
            <person name="Zeng Q."/>
            <person name="Zhou S."/>
            <person name="Galagan J."/>
            <person name="Cuomo C.A."/>
            <person name="Kistler H.C."/>
            <person name="Rep M."/>
        </authorList>
    </citation>
    <scope>GENOME REANNOTATION</scope>
    <source>
        <strain evidence="3">ATCC MYA-4620 / CBS 123657 / FGSC 9075 / NRRL 31084 / PH-1</strain>
        <strain evidence="2">PH-1 / ATCC MYA-4620 / FGSC 9075 / NRRL 31084</strain>
    </source>
</reference>
<dbReference type="AlphaFoldDB" id="A0A098DVL0"/>
<proteinExistence type="predicted"/>
<accession>A0A098DVL0</accession>
<dbReference type="EnsemblFungi" id="CEF85384">
    <property type="protein sequence ID" value="CEF85384"/>
    <property type="gene ID" value="FGRRES_12929_M"/>
</dbReference>
<gene>
    <name evidence="1" type="ORF">FGRAMPH1_01T22401</name>
</gene>